<sequence length="157" mass="16727">MEGVARLVIAVLERRRGTESARGSGGSDTTLQKAVVDFAAASAAKFADQRIADEEARQRRIIADRVTQVVYREIEEVADSLAALVRSAYEELQQELESALRSWLPSEEREPAATTAGPAPDWNGLVQRVGELRAEIHAAIDGTGSGIGSGIGKGEPA</sequence>
<evidence type="ECO:0000313" key="2">
    <source>
        <dbReference type="Proteomes" id="UP001382904"/>
    </source>
</evidence>
<gene>
    <name evidence="1" type="ORF">WKI68_41075</name>
</gene>
<reference evidence="1 2" key="1">
    <citation type="submission" date="2024-03" db="EMBL/GenBank/DDBJ databases">
        <title>Novel Streptomyces species of biotechnological and ecological value are a feature of Machair soil.</title>
        <authorList>
            <person name="Prole J.R."/>
            <person name="Goodfellow M."/>
            <person name="Allenby N."/>
            <person name="Ward A.C."/>
        </authorList>
    </citation>
    <scope>NUCLEOTIDE SEQUENCE [LARGE SCALE GENOMIC DNA]</scope>
    <source>
        <strain evidence="1 2">MS1.HAVA.3</strain>
    </source>
</reference>
<accession>A0ABU8UFJ9</accession>
<keyword evidence="2" id="KW-1185">Reference proteome</keyword>
<name>A0ABU8UFJ9_9ACTN</name>
<comment type="caution">
    <text evidence="1">The sequence shown here is derived from an EMBL/GenBank/DDBJ whole genome shotgun (WGS) entry which is preliminary data.</text>
</comment>
<organism evidence="1 2">
    <name type="scientific">Streptomyces caledonius</name>
    <dbReference type="NCBI Taxonomy" id="3134107"/>
    <lineage>
        <taxon>Bacteria</taxon>
        <taxon>Bacillati</taxon>
        <taxon>Actinomycetota</taxon>
        <taxon>Actinomycetes</taxon>
        <taxon>Kitasatosporales</taxon>
        <taxon>Streptomycetaceae</taxon>
        <taxon>Streptomyces</taxon>
    </lineage>
</organism>
<dbReference type="EMBL" id="JBBKAM010000004">
    <property type="protein sequence ID" value="MEJ8645893.1"/>
    <property type="molecule type" value="Genomic_DNA"/>
</dbReference>
<protein>
    <submittedName>
        <fullName evidence="1">Uncharacterized protein</fullName>
    </submittedName>
</protein>
<proteinExistence type="predicted"/>
<evidence type="ECO:0000313" key="1">
    <source>
        <dbReference type="EMBL" id="MEJ8645893.1"/>
    </source>
</evidence>
<dbReference type="Proteomes" id="UP001382904">
    <property type="component" value="Unassembled WGS sequence"/>
</dbReference>